<dbReference type="KEGG" id="foc:113213580"/>
<keyword evidence="3" id="KW-1185">Reference proteome</keyword>
<dbReference type="GO" id="GO:0008270">
    <property type="term" value="F:zinc ion binding"/>
    <property type="evidence" value="ECO:0007669"/>
    <property type="project" value="UniProtKB-KW"/>
</dbReference>
<organism evidence="3 4">
    <name type="scientific">Frankliniella occidentalis</name>
    <name type="common">Western flower thrips</name>
    <name type="synonym">Euthrips occidentalis</name>
    <dbReference type="NCBI Taxonomy" id="133901"/>
    <lineage>
        <taxon>Eukaryota</taxon>
        <taxon>Metazoa</taxon>
        <taxon>Ecdysozoa</taxon>
        <taxon>Arthropoda</taxon>
        <taxon>Hexapoda</taxon>
        <taxon>Insecta</taxon>
        <taxon>Pterygota</taxon>
        <taxon>Neoptera</taxon>
        <taxon>Paraneoptera</taxon>
        <taxon>Thysanoptera</taxon>
        <taxon>Terebrantia</taxon>
        <taxon>Thripoidea</taxon>
        <taxon>Thripidae</taxon>
        <taxon>Frankliniella</taxon>
    </lineage>
</organism>
<dbReference type="PROSITE" id="PS50966">
    <property type="entry name" value="ZF_SWIM"/>
    <property type="match status" value="1"/>
</dbReference>
<dbReference type="Proteomes" id="UP000504606">
    <property type="component" value="Unplaced"/>
</dbReference>
<keyword evidence="1" id="KW-0862">Zinc</keyword>
<name>A0A9C6WYL0_FRAOC</name>
<accession>A0A9C6WYL0</accession>
<dbReference type="PANTHER" id="PTHR31569">
    <property type="entry name" value="SWIM-TYPE DOMAIN-CONTAINING PROTEIN"/>
    <property type="match status" value="1"/>
</dbReference>
<dbReference type="Pfam" id="PF21056">
    <property type="entry name" value="ZSWIM1-3_RNaseH-like"/>
    <property type="match status" value="1"/>
</dbReference>
<feature type="non-terminal residue" evidence="4">
    <location>
        <position position="1"/>
    </location>
</feature>
<evidence type="ECO:0000313" key="3">
    <source>
        <dbReference type="Proteomes" id="UP000504606"/>
    </source>
</evidence>
<dbReference type="InterPro" id="IPR052579">
    <property type="entry name" value="Zinc_finger_SWIM"/>
</dbReference>
<proteinExistence type="predicted"/>
<feature type="domain" description="SWIM-type" evidence="2">
    <location>
        <begin position="417"/>
        <end position="451"/>
    </location>
</feature>
<dbReference type="InterPro" id="IPR048324">
    <property type="entry name" value="ZSWIM1-3_RNaseH-like"/>
</dbReference>
<evidence type="ECO:0000256" key="1">
    <source>
        <dbReference type="PROSITE-ProRule" id="PRU00325"/>
    </source>
</evidence>
<dbReference type="AlphaFoldDB" id="A0A9C6WYL0"/>
<reference evidence="4" key="1">
    <citation type="submission" date="2025-08" db="UniProtKB">
        <authorList>
            <consortium name="RefSeq"/>
        </authorList>
    </citation>
    <scope>IDENTIFICATION</scope>
    <source>
        <tissue evidence="4">Whole organism</tissue>
    </source>
</reference>
<evidence type="ECO:0000313" key="4">
    <source>
        <dbReference type="RefSeq" id="XP_052123530.1"/>
    </source>
</evidence>
<evidence type="ECO:0000259" key="2">
    <source>
        <dbReference type="PROSITE" id="PS50966"/>
    </source>
</evidence>
<dbReference type="RefSeq" id="XP_052123530.1">
    <property type="nucleotide sequence ID" value="XM_052267570.1"/>
</dbReference>
<dbReference type="GeneID" id="113213580"/>
<dbReference type="InterPro" id="IPR007527">
    <property type="entry name" value="Znf_SWIM"/>
</dbReference>
<dbReference type="OrthoDB" id="124789at2759"/>
<keyword evidence="1" id="KW-0863">Zinc-finger</keyword>
<dbReference type="PANTHER" id="PTHR31569:SF4">
    <property type="entry name" value="SWIM-TYPE DOMAIN-CONTAINING PROTEIN"/>
    <property type="match status" value="1"/>
</dbReference>
<gene>
    <name evidence="4" type="primary">LOC113213580</name>
</gene>
<keyword evidence="1" id="KW-0479">Metal-binding</keyword>
<protein>
    <submittedName>
        <fullName evidence="4">Uncharacterized protein LOC113213580</fullName>
    </submittedName>
</protein>
<sequence>CEAFVHLTRQSKIGKLKVYKLRLDHNHDCNEVTVSGYPESRRLSDSSKANVLEYSKLKAKPTLVKPLLRQSEGLNKIILSRDISNVRLVVSTKAKLLLRNGRSDEQMLIDKLAEVHAKDPNAVSHIEFDPVSKEVIFILLQTSEMREMLKQFPEVILMDITYKINKNRMPVSVVEVMDEEGLGQVVAYIFLANELKETLTSALMCFADASGKEILDQTNCVVVDKDFSEIGAVKAVMPNAKIHLCSVHVERNLKGAATGEKNRKQAIAAFHDMVYSETDDEFQTHLSKFQEAASVKLYSYFDKNWLKCKEAWALKDRILVKTLRNHTTNRVESHNQKLKMIFSCDTELYDAIDGIVNILMENRRDDLRYRAHETLTKKTYILKCSNPLVSVICNDLSEFAAKLVNEQLSLSGGPSPFPDKYQVSENSCSCSLFMTMELPCRHIMRLRKEKGLPEYDKNIVSKRWWLKPRNFGKSTVEGANSTVIKARMPAQRVACVMNSREKFREIAPLTQKINSLVTDSGTKTFHRRRQVLSDIVQAWSNGEEVSLVHVSHTNQEVFTDIRAQQDSSHDSKY</sequence>